<proteinExistence type="predicted"/>
<feature type="compositionally biased region" description="Low complexity" evidence="1">
    <location>
        <begin position="263"/>
        <end position="272"/>
    </location>
</feature>
<dbReference type="RefSeq" id="WP_227261644.1">
    <property type="nucleotide sequence ID" value="NZ_BAAADU010000002.1"/>
</dbReference>
<feature type="region of interest" description="Disordered" evidence="1">
    <location>
        <begin position="211"/>
        <end position="284"/>
    </location>
</feature>
<dbReference type="EMBL" id="BAAADU010000002">
    <property type="protein sequence ID" value="GAA0646803.1"/>
    <property type="molecule type" value="Genomic_DNA"/>
</dbReference>
<dbReference type="Proteomes" id="UP001500194">
    <property type="component" value="Unassembled WGS sequence"/>
</dbReference>
<dbReference type="Pfam" id="PF23428">
    <property type="entry name" value="DUF7115"/>
    <property type="match status" value="1"/>
</dbReference>
<evidence type="ECO:0000256" key="1">
    <source>
        <dbReference type="SAM" id="MobiDB-lite"/>
    </source>
</evidence>
<evidence type="ECO:0000259" key="2">
    <source>
        <dbReference type="Pfam" id="PF23428"/>
    </source>
</evidence>
<evidence type="ECO:0000313" key="4">
    <source>
        <dbReference type="Proteomes" id="UP001500194"/>
    </source>
</evidence>
<feature type="domain" description="DUF7115" evidence="2">
    <location>
        <begin position="1"/>
        <end position="107"/>
    </location>
</feature>
<sequence length="335" mass="36350">MDVPAAVDAALDGESVAARIPLRGEDALFVTATRTLAYRADGLLSDESVEEYPHAAERITVSEGRRKSKVTLDYGLEGEETLTVPAGKLDDALHPIIAGVLNHADVTAPGETVKRTYRFSELTLIVTSDRLVKHVGAAVWDDDYEEIVFDEVTDIDTEEGSVASQLVLETTGRTQRIKAPNDSFRDVRETVEDALFAAHDADTYQEFRRAVASDQPAGDPGSAVAFDNDDIEPLGGRDDASEPVDAPAEADANGQANGGQTNGGQASAQVAESESEPEPSVDVEELRAELDDLEETVEQQAEYIAEQEALVARQSELLDEQRERIEALRETIRDR</sequence>
<reference evidence="3 4" key="1">
    <citation type="journal article" date="2019" name="Int. J. Syst. Evol. Microbiol.">
        <title>The Global Catalogue of Microorganisms (GCM) 10K type strain sequencing project: providing services to taxonomists for standard genome sequencing and annotation.</title>
        <authorList>
            <consortium name="The Broad Institute Genomics Platform"/>
            <consortium name="The Broad Institute Genome Sequencing Center for Infectious Disease"/>
            <person name="Wu L."/>
            <person name="Ma J."/>
        </authorList>
    </citation>
    <scope>NUCLEOTIDE SEQUENCE [LARGE SCALE GENOMIC DNA]</scope>
    <source>
        <strain evidence="3 4">JCM 16327</strain>
    </source>
</reference>
<gene>
    <name evidence="3" type="ORF">GCM10009019_06450</name>
</gene>
<evidence type="ECO:0000313" key="3">
    <source>
        <dbReference type="EMBL" id="GAA0646803.1"/>
    </source>
</evidence>
<accession>A0AAV3SZW4</accession>
<keyword evidence="4" id="KW-1185">Reference proteome</keyword>
<dbReference type="InterPro" id="IPR055539">
    <property type="entry name" value="DUF7115"/>
</dbReference>
<comment type="caution">
    <text evidence="3">The sequence shown here is derived from an EMBL/GenBank/DDBJ whole genome shotgun (WGS) entry which is preliminary data.</text>
</comment>
<name>A0AAV3SZW4_9EURY</name>
<dbReference type="GeneID" id="68572236"/>
<dbReference type="AlphaFoldDB" id="A0AAV3SZW4"/>
<feature type="compositionally biased region" description="Acidic residues" evidence="1">
    <location>
        <begin position="273"/>
        <end position="283"/>
    </location>
</feature>
<organism evidence="3 4">
    <name type="scientific">Salarchaeum japonicum</name>
    <dbReference type="NCBI Taxonomy" id="555573"/>
    <lineage>
        <taxon>Archaea</taxon>
        <taxon>Methanobacteriati</taxon>
        <taxon>Methanobacteriota</taxon>
        <taxon>Stenosarchaea group</taxon>
        <taxon>Halobacteria</taxon>
        <taxon>Halobacteriales</taxon>
        <taxon>Halobacteriaceae</taxon>
    </lineage>
</organism>
<protein>
    <recommendedName>
        <fullName evidence="2">DUF7115 domain-containing protein</fullName>
    </recommendedName>
</protein>